<keyword evidence="3" id="KW-1185">Reference proteome</keyword>
<dbReference type="Pfam" id="PF01564">
    <property type="entry name" value="Spermine_synth"/>
    <property type="match status" value="1"/>
</dbReference>
<comment type="caution">
    <text evidence="2">The sequence shown here is derived from an EMBL/GenBank/DDBJ whole genome shotgun (WGS) entry which is preliminary data.</text>
</comment>
<reference evidence="2 3" key="1">
    <citation type="submission" date="2018-12" db="EMBL/GenBank/DDBJ databases">
        <authorList>
            <person name="Sun L."/>
            <person name="Chen Z."/>
        </authorList>
    </citation>
    <scope>NUCLEOTIDE SEQUENCE [LARGE SCALE GENOMIC DNA]</scope>
    <source>
        <strain evidence="2 3">DSM 15890</strain>
    </source>
</reference>
<dbReference type="EMBL" id="RZNY01000014">
    <property type="protein sequence ID" value="RUT44646.1"/>
    <property type="molecule type" value="Genomic_DNA"/>
</dbReference>
<organism evidence="2 3">
    <name type="scientific">Paenibacillus anaericanus</name>
    <dbReference type="NCBI Taxonomy" id="170367"/>
    <lineage>
        <taxon>Bacteria</taxon>
        <taxon>Bacillati</taxon>
        <taxon>Bacillota</taxon>
        <taxon>Bacilli</taxon>
        <taxon>Bacillales</taxon>
        <taxon>Paenibacillaceae</taxon>
        <taxon>Paenibacillus</taxon>
    </lineage>
</organism>
<dbReference type="AlphaFoldDB" id="A0A3S1BPV6"/>
<name>A0A3S1BPV6_9BACL</name>
<dbReference type="PANTHER" id="PTHR43317:SF1">
    <property type="entry name" value="THERMOSPERMINE SYNTHASE ACAULIS5"/>
    <property type="match status" value="1"/>
</dbReference>
<dbReference type="PANTHER" id="PTHR43317">
    <property type="entry name" value="THERMOSPERMINE SYNTHASE ACAULIS5"/>
    <property type="match status" value="1"/>
</dbReference>
<evidence type="ECO:0000313" key="2">
    <source>
        <dbReference type="EMBL" id="RUT44646.1"/>
    </source>
</evidence>
<dbReference type="SUPFAM" id="SSF53335">
    <property type="entry name" value="S-adenosyl-L-methionine-dependent methyltransferases"/>
    <property type="match status" value="1"/>
</dbReference>
<proteinExistence type="predicted"/>
<protein>
    <submittedName>
        <fullName evidence="2">Spermidine synthase</fullName>
    </submittedName>
</protein>
<sequence>MNRIVERVHISIFSALYSFRRNNSIQWYTDTIQHVLKEIDDLVQYLFKEVTNNQELQVYDTTKLYGETGNFRVLQFANAAIQGAMDLNDPQRILFEYPRAIIHLMECNNPSFEDVFMIGHGIGSIAGHYLDKRFKIAELDDQVVELSRKYFGYSEDNVIIGDGRNTLKGEQPQTYDYIIIDAFNEKGTPQHLISKEFFTLTKEKLHPHGSIILNLMGKGNNDRLMNAIHTTLCEEYDYIQSFQLPSESVSDVKNIIIMGCNSPILFQAQHMAGFIRLELGQGHIIRDSKHSALVPDIQT</sequence>
<dbReference type="GO" id="GO:0006596">
    <property type="term" value="P:polyamine biosynthetic process"/>
    <property type="evidence" value="ECO:0007669"/>
    <property type="project" value="UniProtKB-KW"/>
</dbReference>
<dbReference type="Proteomes" id="UP000279446">
    <property type="component" value="Unassembled WGS sequence"/>
</dbReference>
<evidence type="ECO:0000313" key="3">
    <source>
        <dbReference type="Proteomes" id="UP000279446"/>
    </source>
</evidence>
<dbReference type="Gene3D" id="3.40.50.150">
    <property type="entry name" value="Vaccinia Virus protein VP39"/>
    <property type="match status" value="1"/>
</dbReference>
<dbReference type="NCBIfam" id="NF037959">
    <property type="entry name" value="MFS_SpdSyn"/>
    <property type="match status" value="1"/>
</dbReference>
<dbReference type="OrthoDB" id="9761985at2"/>
<dbReference type="InterPro" id="IPR029063">
    <property type="entry name" value="SAM-dependent_MTases_sf"/>
</dbReference>
<evidence type="ECO:0000256" key="1">
    <source>
        <dbReference type="ARBA" id="ARBA00023115"/>
    </source>
</evidence>
<gene>
    <name evidence="2" type="ORF">EJP82_16935</name>
</gene>
<accession>A0A3S1BPV6</accession>
<keyword evidence="1" id="KW-0620">Polyamine biosynthesis</keyword>